<name>A0A132B1I2_MOLSC</name>
<dbReference type="InParanoid" id="A0A132B1I2"/>
<keyword evidence="3" id="KW-1185">Reference proteome</keyword>
<evidence type="ECO:0000313" key="2">
    <source>
        <dbReference type="EMBL" id="KUJ06238.1"/>
    </source>
</evidence>
<proteinExistence type="predicted"/>
<feature type="region of interest" description="Disordered" evidence="1">
    <location>
        <begin position="27"/>
        <end position="109"/>
    </location>
</feature>
<dbReference type="EMBL" id="KQ947450">
    <property type="protein sequence ID" value="KUJ06238.1"/>
    <property type="molecule type" value="Genomic_DNA"/>
</dbReference>
<dbReference type="RefSeq" id="XP_018060593.1">
    <property type="nucleotide sequence ID" value="XM_018208589.1"/>
</dbReference>
<organism evidence="2 3">
    <name type="scientific">Mollisia scopiformis</name>
    <name type="common">Conifer needle endophyte fungus</name>
    <name type="synonym">Phialocephala scopiformis</name>
    <dbReference type="NCBI Taxonomy" id="149040"/>
    <lineage>
        <taxon>Eukaryota</taxon>
        <taxon>Fungi</taxon>
        <taxon>Dikarya</taxon>
        <taxon>Ascomycota</taxon>
        <taxon>Pezizomycotina</taxon>
        <taxon>Leotiomycetes</taxon>
        <taxon>Helotiales</taxon>
        <taxon>Mollisiaceae</taxon>
        <taxon>Mollisia</taxon>
    </lineage>
</organism>
<protein>
    <submittedName>
        <fullName evidence="2">Uncharacterized protein</fullName>
    </submittedName>
</protein>
<evidence type="ECO:0000313" key="3">
    <source>
        <dbReference type="Proteomes" id="UP000070700"/>
    </source>
</evidence>
<feature type="compositionally biased region" description="Basic and acidic residues" evidence="1">
    <location>
        <begin position="91"/>
        <end position="109"/>
    </location>
</feature>
<reference evidence="2 3" key="1">
    <citation type="submission" date="2015-10" db="EMBL/GenBank/DDBJ databases">
        <title>Full genome of DAOMC 229536 Phialocephala scopiformis, a fungal endophyte of spruce producing the potent anti-insectan compound rugulosin.</title>
        <authorList>
            <consortium name="DOE Joint Genome Institute"/>
            <person name="Walker A.K."/>
            <person name="Frasz S.L."/>
            <person name="Seifert K.A."/>
            <person name="Miller J.D."/>
            <person name="Mondo S.J."/>
            <person name="Labutti K."/>
            <person name="Lipzen A."/>
            <person name="Dockter R."/>
            <person name="Kennedy M."/>
            <person name="Grigoriev I.V."/>
            <person name="Spatafora J.W."/>
        </authorList>
    </citation>
    <scope>NUCLEOTIDE SEQUENCE [LARGE SCALE GENOMIC DNA]</scope>
    <source>
        <strain evidence="2 3">CBS 120377</strain>
    </source>
</reference>
<feature type="compositionally biased region" description="Basic and acidic residues" evidence="1">
    <location>
        <begin position="60"/>
        <end position="83"/>
    </location>
</feature>
<feature type="compositionally biased region" description="Polar residues" evidence="1">
    <location>
        <begin position="34"/>
        <end position="56"/>
    </location>
</feature>
<dbReference type="KEGG" id="psco:LY89DRAFT_570764"/>
<dbReference type="STRING" id="149040.A0A132B1I2"/>
<dbReference type="Proteomes" id="UP000070700">
    <property type="component" value="Unassembled WGS sequence"/>
</dbReference>
<gene>
    <name evidence="2" type="ORF">LY89DRAFT_570764</name>
</gene>
<feature type="non-terminal residue" evidence="2">
    <location>
        <position position="109"/>
    </location>
</feature>
<dbReference type="GeneID" id="28818315"/>
<dbReference type="AlphaFoldDB" id="A0A132B1I2"/>
<evidence type="ECO:0000256" key="1">
    <source>
        <dbReference type="SAM" id="MobiDB-lite"/>
    </source>
</evidence>
<accession>A0A132B1I2</accession>
<dbReference type="OrthoDB" id="5401786at2759"/>
<sequence>MVDNLRGDGLARVYRVLDKLEADPLGLDRARMRFSQSPPLYTSNPSGTITRSTSLELPSDEQRRREQREQQFQRRRQLMDERAASLPQKQFEAEVKEERKRIWKTDPRT</sequence>